<evidence type="ECO:0000256" key="11">
    <source>
        <dbReference type="PROSITE-ProRule" id="PRU01360"/>
    </source>
</evidence>
<dbReference type="InterPro" id="IPR036942">
    <property type="entry name" value="Beta-barrel_TonB_sf"/>
</dbReference>
<keyword evidence="3 11" id="KW-1134">Transmembrane beta strand</keyword>
<dbReference type="PANTHER" id="PTHR32552">
    <property type="entry name" value="FERRICHROME IRON RECEPTOR-RELATED"/>
    <property type="match status" value="1"/>
</dbReference>
<evidence type="ECO:0000256" key="2">
    <source>
        <dbReference type="ARBA" id="ARBA00022448"/>
    </source>
</evidence>
<keyword evidence="12" id="KW-0732">Signal</keyword>
<protein>
    <submittedName>
        <fullName evidence="14">TonB-dependent receptor</fullName>
    </submittedName>
</protein>
<name>A0A7X1FVK5_9SPHN</name>
<evidence type="ECO:0000256" key="12">
    <source>
        <dbReference type="SAM" id="SignalP"/>
    </source>
</evidence>
<keyword evidence="10 11" id="KW-0998">Cell outer membrane</keyword>
<feature type="chain" id="PRO_5031290306" evidence="12">
    <location>
        <begin position="27"/>
        <end position="826"/>
    </location>
</feature>
<evidence type="ECO:0000256" key="6">
    <source>
        <dbReference type="ARBA" id="ARBA00023004"/>
    </source>
</evidence>
<organism evidence="14 15">
    <name type="scientific">Novosphingobium piscinae</name>
    <dbReference type="NCBI Taxonomy" id="1507448"/>
    <lineage>
        <taxon>Bacteria</taxon>
        <taxon>Pseudomonadati</taxon>
        <taxon>Pseudomonadota</taxon>
        <taxon>Alphaproteobacteria</taxon>
        <taxon>Sphingomonadales</taxon>
        <taxon>Sphingomonadaceae</taxon>
        <taxon>Novosphingobium</taxon>
    </lineage>
</organism>
<dbReference type="GO" id="GO:0009279">
    <property type="term" value="C:cell outer membrane"/>
    <property type="evidence" value="ECO:0007669"/>
    <property type="project" value="UniProtKB-SubCell"/>
</dbReference>
<dbReference type="EMBL" id="JACLAX010000001">
    <property type="protein sequence ID" value="MBC2667778.1"/>
    <property type="molecule type" value="Genomic_DNA"/>
</dbReference>
<keyword evidence="15" id="KW-1185">Reference proteome</keyword>
<keyword evidence="7" id="KW-0406">Ion transport</keyword>
<dbReference type="PANTHER" id="PTHR32552:SF81">
    <property type="entry name" value="TONB-DEPENDENT OUTER MEMBRANE RECEPTOR"/>
    <property type="match status" value="1"/>
</dbReference>
<evidence type="ECO:0000259" key="13">
    <source>
        <dbReference type="Pfam" id="PF07715"/>
    </source>
</evidence>
<evidence type="ECO:0000256" key="7">
    <source>
        <dbReference type="ARBA" id="ARBA00023065"/>
    </source>
</evidence>
<evidence type="ECO:0000256" key="8">
    <source>
        <dbReference type="ARBA" id="ARBA00023077"/>
    </source>
</evidence>
<proteinExistence type="inferred from homology"/>
<accession>A0A7X1FVK5</accession>
<dbReference type="InterPro" id="IPR039426">
    <property type="entry name" value="TonB-dep_rcpt-like"/>
</dbReference>
<keyword evidence="9 11" id="KW-0472">Membrane</keyword>
<keyword evidence="8" id="KW-0798">TonB box</keyword>
<evidence type="ECO:0000256" key="5">
    <source>
        <dbReference type="ARBA" id="ARBA00022692"/>
    </source>
</evidence>
<comment type="caution">
    <text evidence="14">The sequence shown here is derived from an EMBL/GenBank/DDBJ whole genome shotgun (WGS) entry which is preliminary data.</text>
</comment>
<dbReference type="Proteomes" id="UP000551327">
    <property type="component" value="Unassembled WGS sequence"/>
</dbReference>
<dbReference type="Pfam" id="PF07715">
    <property type="entry name" value="Plug"/>
    <property type="match status" value="1"/>
</dbReference>
<dbReference type="PROSITE" id="PS52016">
    <property type="entry name" value="TONB_DEPENDENT_REC_3"/>
    <property type="match status" value="1"/>
</dbReference>
<dbReference type="Gene3D" id="2.40.170.20">
    <property type="entry name" value="TonB-dependent receptor, beta-barrel domain"/>
    <property type="match status" value="1"/>
</dbReference>
<evidence type="ECO:0000256" key="10">
    <source>
        <dbReference type="ARBA" id="ARBA00023237"/>
    </source>
</evidence>
<reference evidence="14 15" key="1">
    <citation type="submission" date="2020-08" db="EMBL/GenBank/DDBJ databases">
        <title>The genome sequence of type strain Novosphingobium piscinae KCTC 42194.</title>
        <authorList>
            <person name="Liu Y."/>
        </authorList>
    </citation>
    <scope>NUCLEOTIDE SEQUENCE [LARGE SCALE GENOMIC DNA]</scope>
    <source>
        <strain evidence="14 15">KCTC 42194</strain>
    </source>
</reference>
<keyword evidence="5 11" id="KW-0812">Transmembrane</keyword>
<feature type="signal peptide" evidence="12">
    <location>
        <begin position="1"/>
        <end position="26"/>
    </location>
</feature>
<sequence length="826" mass="88358">MVCRTVLARTSLALALCLVAQAPARAAATDEITTDETAADEATAGDAAAAGEGLTDIIVTAQKRAENLQDTPISISVMTAQTLADRRVISLLDLGDGAIPSLKVAPFFSRPGALIVNVRGVGVLSDSNQPARDQGVGIYIDGVYMGRAQGLGTALFDVENIEVLKGPQGTLFGRNTEGGAVNIVTRKPSGIYKLNATAGMGNYGSYRGEIHLDLPAFANISVKVDGVLAKREAFVKNPLPGALGFNSYDKRGLALTALWAPSDSFSAQLSYDTSYDETSTLYMQQLSAPTGLPAAPSGSPAVLANTPAALFKIEPRRSSVAAVGVPQLPSVGKAHGYRLGMELKLNADLRLRSISSYRELTQTQWDNGNASPGLQQATITAGVRPSFLNFQFARMSVAPFRQNQFSQELQVIGELPRLKYQFGGLYYLEHVEDAAQAFNTAQFTDAAGSAYIIRAIDYNAQVIQRASYVETTSVGLYGQATYNPPVAGDRLHLTVGARYTRDKKNGLLFTVNGAAPIIPINGVNVQGSIPLNAAWSRVDPMVNLSLDATDDVMVYGKWSTGYKSGGASSRSLSYRRFDPETVSMFEIGAKTEFFDNHARFNIAAYTGTYKGIQLDFAGLYEDVINGVRVATTRTTLEVVNAPGTGRLKGVEAELTVAPVEGLTMTASYAYNSVKIPPTLNPFPQAGGQLITVPLPIYQVYTPAHAASGAIDYEMPVGPGEASLRFHLDGNYDGGYYGSYTDSNYDTVTRAVRYAQPRGDRALVFNGRIALTGIVLGTTGARGTVSLWARNLFNEQHVFYKSGTAQAGVSGFFNDPRTWGVELNVKM</sequence>
<evidence type="ECO:0000256" key="9">
    <source>
        <dbReference type="ARBA" id="ARBA00023136"/>
    </source>
</evidence>
<dbReference type="AlphaFoldDB" id="A0A7X1FVK5"/>
<evidence type="ECO:0000313" key="14">
    <source>
        <dbReference type="EMBL" id="MBC2667778.1"/>
    </source>
</evidence>
<dbReference type="GO" id="GO:0006826">
    <property type="term" value="P:iron ion transport"/>
    <property type="evidence" value="ECO:0007669"/>
    <property type="project" value="UniProtKB-KW"/>
</dbReference>
<feature type="domain" description="TonB-dependent receptor plug" evidence="13">
    <location>
        <begin position="68"/>
        <end position="180"/>
    </location>
</feature>
<dbReference type="InterPro" id="IPR012910">
    <property type="entry name" value="Plug_dom"/>
</dbReference>
<evidence type="ECO:0000256" key="1">
    <source>
        <dbReference type="ARBA" id="ARBA00004571"/>
    </source>
</evidence>
<evidence type="ECO:0000256" key="3">
    <source>
        <dbReference type="ARBA" id="ARBA00022452"/>
    </source>
</evidence>
<keyword evidence="6" id="KW-0408">Iron</keyword>
<dbReference type="SUPFAM" id="SSF56935">
    <property type="entry name" value="Porins"/>
    <property type="match status" value="1"/>
</dbReference>
<keyword evidence="4" id="KW-0410">Iron transport</keyword>
<comment type="similarity">
    <text evidence="11">Belongs to the TonB-dependent receptor family.</text>
</comment>
<gene>
    <name evidence="14" type="ORF">H7F53_01295</name>
</gene>
<evidence type="ECO:0000256" key="4">
    <source>
        <dbReference type="ARBA" id="ARBA00022496"/>
    </source>
</evidence>
<comment type="subcellular location">
    <subcellularLocation>
        <location evidence="1 11">Cell outer membrane</location>
        <topology evidence="1 11">Multi-pass membrane protein</topology>
    </subcellularLocation>
</comment>
<keyword evidence="2 11" id="KW-0813">Transport</keyword>
<evidence type="ECO:0000313" key="15">
    <source>
        <dbReference type="Proteomes" id="UP000551327"/>
    </source>
</evidence>
<keyword evidence="14" id="KW-0675">Receptor</keyword>